<dbReference type="PANTHER" id="PTHR13390:SF0">
    <property type="entry name" value="LIPID DROPLET-ASSOCIATED HYDROLASE"/>
    <property type="match status" value="1"/>
</dbReference>
<accession>A0AAN9HQY1</accession>
<comment type="similarity">
    <text evidence="2">Belongs to the AB hydrolase superfamily. LDAH family.</text>
</comment>
<evidence type="ECO:0000256" key="4">
    <source>
        <dbReference type="ARBA" id="ARBA00022801"/>
    </source>
</evidence>
<evidence type="ECO:0000256" key="3">
    <source>
        <dbReference type="ARBA" id="ARBA00022677"/>
    </source>
</evidence>
<evidence type="ECO:0000256" key="1">
    <source>
        <dbReference type="ARBA" id="ARBA00004502"/>
    </source>
</evidence>
<dbReference type="GO" id="GO:0019915">
    <property type="term" value="P:lipid storage"/>
    <property type="evidence" value="ECO:0007669"/>
    <property type="project" value="InterPro"/>
</dbReference>
<sequence>MLVHWKVGSTLSHPLPFPRSTSSSRTRFRGAKCVVKDMGVETNLLAKAQKRATLRLCNVSSHTTEILEIHADAPSLHVLFFPGNPGVILFYKDFVEFLYELLGGTASNWEHGRLFSLQDQIDHKVDFIREELQNTEIPIVLIGHSIGSYISIETFKRFPEKVKYCIGLYPFLTLNRHSAKQSFIGKIAESQILGVALSYLVATLGFLPAGALRFIVRNSMGESWSTNAVEAACSHLSQYHTMRNILYMVKTEFKEFSEAPNWTFIKERKAQIAFLYGVDDYWGPLEVLEEITKQVPGITTAIERENHTHSFCCTEAGSLWVAQHVANLIKNQMGNT</sequence>
<evidence type="ECO:0000313" key="5">
    <source>
        <dbReference type="EMBL" id="KAK7244847.1"/>
    </source>
</evidence>
<keyword evidence="3" id="KW-0551">Lipid droplet</keyword>
<comment type="subcellular location">
    <subcellularLocation>
        <location evidence="1">Lipid droplet</location>
    </subcellularLocation>
</comment>
<protein>
    <submittedName>
        <fullName evidence="5">Uncharacterized protein</fullName>
    </submittedName>
</protein>
<reference evidence="5 6" key="1">
    <citation type="submission" date="2024-01" db="EMBL/GenBank/DDBJ databases">
        <title>The genomes of 5 underutilized Papilionoideae crops provide insights into root nodulation and disease resistanc.</title>
        <authorList>
            <person name="Yuan L."/>
        </authorList>
    </citation>
    <scope>NUCLEOTIDE SEQUENCE [LARGE SCALE GENOMIC DNA]</scope>
    <source>
        <strain evidence="5">ZHUSHIDOU_FW_LH</strain>
        <tissue evidence="5">Leaf</tissue>
    </source>
</reference>
<keyword evidence="4" id="KW-0378">Hydrolase</keyword>
<dbReference type="AlphaFoldDB" id="A0AAN9HQY1"/>
<dbReference type="GO" id="GO:0016298">
    <property type="term" value="F:lipase activity"/>
    <property type="evidence" value="ECO:0007669"/>
    <property type="project" value="InterPro"/>
</dbReference>
<evidence type="ECO:0000313" key="6">
    <source>
        <dbReference type="Proteomes" id="UP001372338"/>
    </source>
</evidence>
<organism evidence="5 6">
    <name type="scientific">Crotalaria pallida</name>
    <name type="common">Smooth rattlebox</name>
    <name type="synonym">Crotalaria striata</name>
    <dbReference type="NCBI Taxonomy" id="3830"/>
    <lineage>
        <taxon>Eukaryota</taxon>
        <taxon>Viridiplantae</taxon>
        <taxon>Streptophyta</taxon>
        <taxon>Embryophyta</taxon>
        <taxon>Tracheophyta</taxon>
        <taxon>Spermatophyta</taxon>
        <taxon>Magnoliopsida</taxon>
        <taxon>eudicotyledons</taxon>
        <taxon>Gunneridae</taxon>
        <taxon>Pentapetalae</taxon>
        <taxon>rosids</taxon>
        <taxon>fabids</taxon>
        <taxon>Fabales</taxon>
        <taxon>Fabaceae</taxon>
        <taxon>Papilionoideae</taxon>
        <taxon>50 kb inversion clade</taxon>
        <taxon>genistoids sensu lato</taxon>
        <taxon>core genistoids</taxon>
        <taxon>Crotalarieae</taxon>
        <taxon>Crotalaria</taxon>
    </lineage>
</organism>
<dbReference type="Proteomes" id="UP001372338">
    <property type="component" value="Unassembled WGS sequence"/>
</dbReference>
<evidence type="ECO:0000256" key="2">
    <source>
        <dbReference type="ARBA" id="ARBA00008300"/>
    </source>
</evidence>
<dbReference type="GO" id="GO:0005811">
    <property type="term" value="C:lipid droplet"/>
    <property type="evidence" value="ECO:0007669"/>
    <property type="project" value="UniProtKB-SubCell"/>
</dbReference>
<comment type="caution">
    <text evidence="5">The sequence shown here is derived from an EMBL/GenBank/DDBJ whole genome shotgun (WGS) entry which is preliminary data.</text>
</comment>
<dbReference type="InterPro" id="IPR019363">
    <property type="entry name" value="LDAH"/>
</dbReference>
<dbReference type="Pfam" id="PF10230">
    <property type="entry name" value="LIDHydrolase"/>
    <property type="match status" value="1"/>
</dbReference>
<proteinExistence type="inferred from homology"/>
<dbReference type="PANTHER" id="PTHR13390">
    <property type="entry name" value="LIPASE"/>
    <property type="match status" value="1"/>
</dbReference>
<keyword evidence="6" id="KW-1185">Reference proteome</keyword>
<dbReference type="InterPro" id="IPR029058">
    <property type="entry name" value="AB_hydrolase_fold"/>
</dbReference>
<dbReference type="Gene3D" id="3.40.50.1820">
    <property type="entry name" value="alpha/beta hydrolase"/>
    <property type="match status" value="1"/>
</dbReference>
<dbReference type="EMBL" id="JAYWIO010000008">
    <property type="protein sequence ID" value="KAK7244847.1"/>
    <property type="molecule type" value="Genomic_DNA"/>
</dbReference>
<name>A0AAN9HQY1_CROPI</name>
<gene>
    <name evidence="5" type="ORF">RIF29_39675</name>
</gene>
<dbReference type="SUPFAM" id="SSF53474">
    <property type="entry name" value="alpha/beta-Hydrolases"/>
    <property type="match status" value="1"/>
</dbReference>